<dbReference type="Proteomes" id="UP000015105">
    <property type="component" value="Chromosome 6D"/>
</dbReference>
<reference evidence="4" key="1">
    <citation type="journal article" date="2014" name="Science">
        <title>Ancient hybridizations among the ancestral genomes of bread wheat.</title>
        <authorList>
            <consortium name="International Wheat Genome Sequencing Consortium,"/>
            <person name="Marcussen T."/>
            <person name="Sandve S.R."/>
            <person name="Heier L."/>
            <person name="Spannagl M."/>
            <person name="Pfeifer M."/>
            <person name="Jakobsen K.S."/>
            <person name="Wulff B.B."/>
            <person name="Steuernagel B."/>
            <person name="Mayer K.F."/>
            <person name="Olsen O.A."/>
        </authorList>
    </citation>
    <scope>NUCLEOTIDE SEQUENCE [LARGE SCALE GENOMIC DNA]</scope>
    <source>
        <strain evidence="4">cv. AL8/78</strain>
    </source>
</reference>
<dbReference type="InterPro" id="IPR008906">
    <property type="entry name" value="HATC_C_dom"/>
</dbReference>
<dbReference type="EnsemblPlants" id="AET6Gv20928500.1">
    <property type="protein sequence ID" value="AET6Gv20928500.1"/>
    <property type="gene ID" value="AET6Gv20928500"/>
</dbReference>
<dbReference type="AlphaFoldDB" id="A0A453Q012"/>
<evidence type="ECO:0000256" key="1">
    <source>
        <dbReference type="SAM" id="Phobius"/>
    </source>
</evidence>
<proteinExistence type="predicted"/>
<feature type="transmembrane region" description="Helical" evidence="1">
    <location>
        <begin position="12"/>
        <end position="32"/>
    </location>
</feature>
<reference evidence="3" key="5">
    <citation type="journal article" date="2021" name="G3 (Bethesda)">
        <title>Aegilops tauschii genome assembly Aet v5.0 features greater sequence contiguity and improved annotation.</title>
        <authorList>
            <person name="Wang L."/>
            <person name="Zhu T."/>
            <person name="Rodriguez J.C."/>
            <person name="Deal K.R."/>
            <person name="Dubcovsky J."/>
            <person name="McGuire P.E."/>
            <person name="Lux T."/>
            <person name="Spannagl M."/>
            <person name="Mayer K.F.X."/>
            <person name="Baldrich P."/>
            <person name="Meyers B.C."/>
            <person name="Huo N."/>
            <person name="Gu Y.Q."/>
            <person name="Zhou H."/>
            <person name="Devos K.M."/>
            <person name="Bennetzen J.L."/>
            <person name="Unver T."/>
            <person name="Budak H."/>
            <person name="Gulick P.J."/>
            <person name="Galiba G."/>
            <person name="Kalapos B."/>
            <person name="Nelson D.R."/>
            <person name="Li P."/>
            <person name="You F.M."/>
            <person name="Luo M.C."/>
            <person name="Dvorak J."/>
        </authorList>
    </citation>
    <scope>NUCLEOTIDE SEQUENCE [LARGE SCALE GENOMIC DNA]</scope>
    <source>
        <strain evidence="3">cv. AL8/78</strain>
    </source>
</reference>
<feature type="transmembrane region" description="Helical" evidence="1">
    <location>
        <begin position="52"/>
        <end position="76"/>
    </location>
</feature>
<dbReference type="GO" id="GO:0046983">
    <property type="term" value="F:protein dimerization activity"/>
    <property type="evidence" value="ECO:0007669"/>
    <property type="project" value="InterPro"/>
</dbReference>
<keyword evidence="4" id="KW-1185">Reference proteome</keyword>
<reference evidence="3" key="4">
    <citation type="submission" date="2019-03" db="UniProtKB">
        <authorList>
            <consortium name="EnsemblPlants"/>
        </authorList>
    </citation>
    <scope>IDENTIFICATION</scope>
</reference>
<keyword evidence="1" id="KW-0812">Transmembrane</keyword>
<dbReference type="Pfam" id="PF05699">
    <property type="entry name" value="Dimer_Tnp_hAT"/>
    <property type="match status" value="1"/>
</dbReference>
<organism evidence="3 4">
    <name type="scientific">Aegilops tauschii subsp. strangulata</name>
    <name type="common">Goatgrass</name>
    <dbReference type="NCBI Taxonomy" id="200361"/>
    <lineage>
        <taxon>Eukaryota</taxon>
        <taxon>Viridiplantae</taxon>
        <taxon>Streptophyta</taxon>
        <taxon>Embryophyta</taxon>
        <taxon>Tracheophyta</taxon>
        <taxon>Spermatophyta</taxon>
        <taxon>Magnoliopsida</taxon>
        <taxon>Liliopsida</taxon>
        <taxon>Poales</taxon>
        <taxon>Poaceae</taxon>
        <taxon>BOP clade</taxon>
        <taxon>Pooideae</taxon>
        <taxon>Triticodae</taxon>
        <taxon>Triticeae</taxon>
        <taxon>Triticinae</taxon>
        <taxon>Aegilops</taxon>
    </lineage>
</organism>
<dbReference type="PANTHER" id="PTHR11697">
    <property type="entry name" value="GENERAL TRANSCRIPTION FACTOR 2-RELATED ZINC FINGER PROTEIN"/>
    <property type="match status" value="1"/>
</dbReference>
<accession>A0A453Q012</accession>
<sequence length="82" mass="9362">MKMVEAKKHLIFPLVYKLIELALILPVSTAFVERAFSAMKITAMKSQTGFTFVGNMASLPLFSSLIFIYPIELYFVRLLRLC</sequence>
<evidence type="ECO:0000313" key="4">
    <source>
        <dbReference type="Proteomes" id="UP000015105"/>
    </source>
</evidence>
<dbReference type="PANTHER" id="PTHR11697:SF230">
    <property type="entry name" value="ZINC FINGER, MYM DOMAIN CONTAINING 1"/>
    <property type="match status" value="1"/>
</dbReference>
<reference evidence="3" key="3">
    <citation type="journal article" date="2017" name="Nature">
        <title>Genome sequence of the progenitor of the wheat D genome Aegilops tauschii.</title>
        <authorList>
            <person name="Luo M.C."/>
            <person name="Gu Y.Q."/>
            <person name="Puiu D."/>
            <person name="Wang H."/>
            <person name="Twardziok S.O."/>
            <person name="Deal K.R."/>
            <person name="Huo N."/>
            <person name="Zhu T."/>
            <person name="Wang L."/>
            <person name="Wang Y."/>
            <person name="McGuire P.E."/>
            <person name="Liu S."/>
            <person name="Long H."/>
            <person name="Ramasamy R.K."/>
            <person name="Rodriguez J.C."/>
            <person name="Van S.L."/>
            <person name="Yuan L."/>
            <person name="Wang Z."/>
            <person name="Xia Z."/>
            <person name="Xiao L."/>
            <person name="Anderson O.D."/>
            <person name="Ouyang S."/>
            <person name="Liang Y."/>
            <person name="Zimin A.V."/>
            <person name="Pertea G."/>
            <person name="Qi P."/>
            <person name="Bennetzen J.L."/>
            <person name="Dai X."/>
            <person name="Dawson M.W."/>
            <person name="Muller H.G."/>
            <person name="Kugler K."/>
            <person name="Rivarola-Duarte L."/>
            <person name="Spannagl M."/>
            <person name="Mayer K.F.X."/>
            <person name="Lu F.H."/>
            <person name="Bevan M.W."/>
            <person name="Leroy P."/>
            <person name="Li P."/>
            <person name="You F.M."/>
            <person name="Sun Q."/>
            <person name="Liu Z."/>
            <person name="Lyons E."/>
            <person name="Wicker T."/>
            <person name="Salzberg S.L."/>
            <person name="Devos K.M."/>
            <person name="Dvorak J."/>
        </authorList>
    </citation>
    <scope>NUCLEOTIDE SEQUENCE [LARGE SCALE GENOMIC DNA]</scope>
    <source>
        <strain evidence="3">cv. AL8/78</strain>
    </source>
</reference>
<evidence type="ECO:0000259" key="2">
    <source>
        <dbReference type="Pfam" id="PF05699"/>
    </source>
</evidence>
<dbReference type="InterPro" id="IPR055298">
    <property type="entry name" value="AtLOH3-like"/>
</dbReference>
<dbReference type="STRING" id="200361.A0A453Q012"/>
<reference evidence="4" key="2">
    <citation type="journal article" date="2017" name="Nat. Plants">
        <title>The Aegilops tauschii genome reveals multiple impacts of transposons.</title>
        <authorList>
            <person name="Zhao G."/>
            <person name="Zou C."/>
            <person name="Li K."/>
            <person name="Wang K."/>
            <person name="Li T."/>
            <person name="Gao L."/>
            <person name="Zhang X."/>
            <person name="Wang H."/>
            <person name="Yang Z."/>
            <person name="Liu X."/>
            <person name="Jiang W."/>
            <person name="Mao L."/>
            <person name="Kong X."/>
            <person name="Jiao Y."/>
            <person name="Jia J."/>
        </authorList>
    </citation>
    <scope>NUCLEOTIDE SEQUENCE [LARGE SCALE GENOMIC DNA]</scope>
    <source>
        <strain evidence="4">cv. AL8/78</strain>
    </source>
</reference>
<keyword evidence="1" id="KW-1133">Transmembrane helix</keyword>
<keyword evidence="1" id="KW-0472">Membrane</keyword>
<protein>
    <recommendedName>
        <fullName evidence="2">HAT C-terminal dimerisation domain-containing protein</fullName>
    </recommendedName>
</protein>
<name>A0A453Q012_AEGTS</name>
<dbReference type="Gramene" id="AET6Gv20928500.1">
    <property type="protein sequence ID" value="AET6Gv20928500.1"/>
    <property type="gene ID" value="AET6Gv20928500"/>
</dbReference>
<evidence type="ECO:0000313" key="3">
    <source>
        <dbReference type="EnsemblPlants" id="AET6Gv20928500.1"/>
    </source>
</evidence>
<feature type="domain" description="HAT C-terminal dimerisation" evidence="2">
    <location>
        <begin position="7"/>
        <end position="40"/>
    </location>
</feature>